<protein>
    <recommendedName>
        <fullName evidence="5">Methyltransferase domain-containing protein</fullName>
    </recommendedName>
</protein>
<evidence type="ECO:0000313" key="6">
    <source>
        <dbReference type="EMBL" id="SVD70962.1"/>
    </source>
</evidence>
<feature type="domain" description="Methyltransferase" evidence="5">
    <location>
        <begin position="54"/>
        <end position="120"/>
    </location>
</feature>
<proteinExistence type="predicted"/>
<feature type="non-terminal residue" evidence="6">
    <location>
        <position position="1"/>
    </location>
</feature>
<dbReference type="Gene3D" id="3.40.50.150">
    <property type="entry name" value="Vaccinia Virus protein VP39"/>
    <property type="match status" value="1"/>
</dbReference>
<dbReference type="Pfam" id="PF13649">
    <property type="entry name" value="Methyltransf_25"/>
    <property type="match status" value="1"/>
</dbReference>
<reference evidence="6" key="1">
    <citation type="submission" date="2018-05" db="EMBL/GenBank/DDBJ databases">
        <authorList>
            <person name="Lanie J.A."/>
            <person name="Ng W.-L."/>
            <person name="Kazmierczak K.M."/>
            <person name="Andrzejewski T.M."/>
            <person name="Davidsen T.M."/>
            <person name="Wayne K.J."/>
            <person name="Tettelin H."/>
            <person name="Glass J.I."/>
            <person name="Rusch D."/>
            <person name="Podicherti R."/>
            <person name="Tsui H.-C.T."/>
            <person name="Winkler M.E."/>
        </authorList>
    </citation>
    <scope>NUCLEOTIDE SEQUENCE</scope>
</reference>
<evidence type="ECO:0000259" key="5">
    <source>
        <dbReference type="Pfam" id="PF13649"/>
    </source>
</evidence>
<dbReference type="PANTHER" id="PTHR13610">
    <property type="entry name" value="METHYLTRANSFERASE DOMAIN-CONTAINING PROTEIN"/>
    <property type="match status" value="1"/>
</dbReference>
<dbReference type="GO" id="GO:0032259">
    <property type="term" value="P:methylation"/>
    <property type="evidence" value="ECO:0007669"/>
    <property type="project" value="UniProtKB-KW"/>
</dbReference>
<dbReference type="CDD" id="cd02440">
    <property type="entry name" value="AdoMet_MTases"/>
    <property type="match status" value="1"/>
</dbReference>
<dbReference type="SUPFAM" id="SSF53335">
    <property type="entry name" value="S-adenosyl-L-methionine-dependent methyltransferases"/>
    <property type="match status" value="1"/>
</dbReference>
<evidence type="ECO:0000256" key="1">
    <source>
        <dbReference type="ARBA" id="ARBA00022603"/>
    </source>
</evidence>
<evidence type="ECO:0000256" key="2">
    <source>
        <dbReference type="ARBA" id="ARBA00022679"/>
    </source>
</evidence>
<dbReference type="InterPro" id="IPR029063">
    <property type="entry name" value="SAM-dependent_MTases_sf"/>
</dbReference>
<feature type="region of interest" description="Disordered" evidence="4">
    <location>
        <begin position="1"/>
        <end position="29"/>
    </location>
</feature>
<evidence type="ECO:0000256" key="3">
    <source>
        <dbReference type="ARBA" id="ARBA00022691"/>
    </source>
</evidence>
<name>A0A382XIL6_9ZZZZ</name>
<dbReference type="InterPro" id="IPR026170">
    <property type="entry name" value="FAM173A/B"/>
</dbReference>
<keyword evidence="1" id="KW-0489">Methyltransferase</keyword>
<dbReference type="InterPro" id="IPR041698">
    <property type="entry name" value="Methyltransf_25"/>
</dbReference>
<keyword evidence="3" id="KW-0949">S-adenosyl-L-methionine</keyword>
<dbReference type="AlphaFoldDB" id="A0A382XIL6"/>
<feature type="compositionally biased region" description="Polar residues" evidence="4">
    <location>
        <begin position="9"/>
        <end position="24"/>
    </location>
</feature>
<dbReference type="PANTHER" id="PTHR13610:SF11">
    <property type="entry name" value="METHYLTRANSFERASE DOMAIN-CONTAINING PROTEIN"/>
    <property type="match status" value="1"/>
</dbReference>
<organism evidence="6">
    <name type="scientific">marine metagenome</name>
    <dbReference type="NCBI Taxonomy" id="408172"/>
    <lineage>
        <taxon>unclassified sequences</taxon>
        <taxon>metagenomes</taxon>
        <taxon>ecological metagenomes</taxon>
    </lineage>
</organism>
<keyword evidence="2" id="KW-0808">Transferase</keyword>
<dbReference type="EMBL" id="UINC01168105">
    <property type="protein sequence ID" value="SVD70962.1"/>
    <property type="molecule type" value="Genomic_DNA"/>
</dbReference>
<sequence length="183" mass="19822">EIPLVDASGLSSVSRKTTTAQDGQSLAPYVPTPREVVDRMLQLAEVTSDDILYDLGSGDGRIPISAARDYGARGVGVDIDPERIAEANANARREGVTDRVTFILGDAMATDVSEASVVTLYLLSSSNLKLRPILTSQLSAGTRIVSHAFNMGDWQPDAVESFNDSRGNPRTLYLWKFDGEHRP</sequence>
<dbReference type="GO" id="GO:0016279">
    <property type="term" value="F:protein-lysine N-methyltransferase activity"/>
    <property type="evidence" value="ECO:0007669"/>
    <property type="project" value="InterPro"/>
</dbReference>
<accession>A0A382XIL6</accession>
<gene>
    <name evidence="6" type="ORF">METZ01_LOCUS423816</name>
</gene>
<evidence type="ECO:0000256" key="4">
    <source>
        <dbReference type="SAM" id="MobiDB-lite"/>
    </source>
</evidence>